<keyword evidence="1" id="KW-1133">Transmembrane helix</keyword>
<evidence type="ECO:0000259" key="2">
    <source>
        <dbReference type="Pfam" id="PF01569"/>
    </source>
</evidence>
<dbReference type="EMBL" id="JABFCS010000001">
    <property type="protein sequence ID" value="NNU45177.1"/>
    <property type="molecule type" value="Genomic_DNA"/>
</dbReference>
<protein>
    <submittedName>
        <fullName evidence="3">Phosphatase PAP2 family protein</fullName>
    </submittedName>
</protein>
<keyword evidence="1" id="KW-0472">Membrane</keyword>
<feature type="domain" description="Phosphatidic acid phosphatase type 2/haloperoxidase" evidence="2">
    <location>
        <begin position="91"/>
        <end position="219"/>
    </location>
</feature>
<dbReference type="InterPro" id="IPR036938">
    <property type="entry name" value="PAP2/HPO_sf"/>
</dbReference>
<dbReference type="AlphaFoldDB" id="A0A849KFW3"/>
<gene>
    <name evidence="3" type="ORF">HK415_21470</name>
</gene>
<reference evidence="3 4" key="2">
    <citation type="submission" date="2020-06" db="EMBL/GenBank/DDBJ databases">
        <title>Ramlibacter rhizophilus sp. nov., isolated from rhizosphere soil of national flower Mugunghwa from South Korea.</title>
        <authorList>
            <person name="Zheng-Fei Y."/>
            <person name="Huan T."/>
        </authorList>
    </citation>
    <scope>NUCLEOTIDE SEQUENCE [LARGE SCALE GENOMIC DNA]</scope>
    <source>
        <strain evidence="3 4">B156</strain>
    </source>
</reference>
<feature type="transmembrane region" description="Helical" evidence="1">
    <location>
        <begin position="62"/>
        <end position="79"/>
    </location>
</feature>
<dbReference type="InterPro" id="IPR000326">
    <property type="entry name" value="PAP2/HPO"/>
</dbReference>
<keyword evidence="1" id="KW-0812">Transmembrane</keyword>
<dbReference type="RefSeq" id="WP_171562769.1">
    <property type="nucleotide sequence ID" value="NZ_JABFCS010000001.1"/>
</dbReference>
<dbReference type="CDD" id="cd03396">
    <property type="entry name" value="PAP2_like_6"/>
    <property type="match status" value="1"/>
</dbReference>
<feature type="transmembrane region" description="Helical" evidence="1">
    <location>
        <begin position="169"/>
        <end position="187"/>
    </location>
</feature>
<organism evidence="3 4">
    <name type="scientific">Ramlibacter montanisoli</name>
    <dbReference type="NCBI Taxonomy" id="2732512"/>
    <lineage>
        <taxon>Bacteria</taxon>
        <taxon>Pseudomonadati</taxon>
        <taxon>Pseudomonadota</taxon>
        <taxon>Betaproteobacteria</taxon>
        <taxon>Burkholderiales</taxon>
        <taxon>Comamonadaceae</taxon>
        <taxon>Ramlibacter</taxon>
    </lineage>
</organism>
<evidence type="ECO:0000313" key="3">
    <source>
        <dbReference type="EMBL" id="NNU45177.1"/>
    </source>
</evidence>
<dbReference type="Pfam" id="PF01569">
    <property type="entry name" value="PAP2"/>
    <property type="match status" value="1"/>
</dbReference>
<evidence type="ECO:0000256" key="1">
    <source>
        <dbReference type="SAM" id="Phobius"/>
    </source>
</evidence>
<name>A0A849KFW3_9BURK</name>
<evidence type="ECO:0000313" key="4">
    <source>
        <dbReference type="Proteomes" id="UP000552954"/>
    </source>
</evidence>
<keyword evidence="4" id="KW-1185">Reference proteome</keyword>
<dbReference type="Proteomes" id="UP000552954">
    <property type="component" value="Unassembled WGS sequence"/>
</dbReference>
<dbReference type="SUPFAM" id="SSF48317">
    <property type="entry name" value="Acid phosphatase/Vanadium-dependent haloperoxidase"/>
    <property type="match status" value="1"/>
</dbReference>
<accession>A0A849KFW3</accession>
<comment type="caution">
    <text evidence="3">The sequence shown here is derived from an EMBL/GenBank/DDBJ whole genome shotgun (WGS) entry which is preliminary data.</text>
</comment>
<reference evidence="3 4" key="1">
    <citation type="submission" date="2020-05" db="EMBL/GenBank/DDBJ databases">
        <authorList>
            <person name="Khan S.A."/>
            <person name="Jeon C.O."/>
            <person name="Chun B.H."/>
        </authorList>
    </citation>
    <scope>NUCLEOTIDE SEQUENCE [LARGE SCALE GENOMIC DNA]</scope>
    <source>
        <strain evidence="3 4">B156</strain>
    </source>
</reference>
<sequence>MTPREIRLSPAAWATLALFALALAWDASGLDLPLARLAGSARGFPWRDHWLLAGVLHEGGRVAAWLLALALCLSVWWPVGPMARTGQPERLQLAVSTLLGALAVSLLKAGSDTSCPWELSDFGGLVPYASHWSLRPDGGSGHCFPAGHASAGFSFVGGYFAFRRADPRLARLWFATAAAAGLVFGLAQQWRGAHFMSHTLWSGALCWSVAHAVHATWPRAWSAEGI</sequence>
<proteinExistence type="predicted"/>